<dbReference type="EMBL" id="CM046393">
    <property type="protein sequence ID" value="KAI8552459.1"/>
    <property type="molecule type" value="Genomic_DNA"/>
</dbReference>
<protein>
    <submittedName>
        <fullName evidence="1">Uncharacterized protein</fullName>
    </submittedName>
</protein>
<gene>
    <name evidence="1" type="ORF">RHMOL_Rhmol06G0268300</name>
</gene>
<evidence type="ECO:0000313" key="2">
    <source>
        <dbReference type="Proteomes" id="UP001062846"/>
    </source>
</evidence>
<name>A0ACC0NI28_RHOML</name>
<keyword evidence="2" id="KW-1185">Reference proteome</keyword>
<reference evidence="1" key="1">
    <citation type="submission" date="2022-02" db="EMBL/GenBank/DDBJ databases">
        <title>Plant Genome Project.</title>
        <authorList>
            <person name="Zhang R.-G."/>
        </authorList>
    </citation>
    <scope>NUCLEOTIDE SEQUENCE</scope>
    <source>
        <strain evidence="1">AT1</strain>
    </source>
</reference>
<organism evidence="1 2">
    <name type="scientific">Rhododendron molle</name>
    <name type="common">Chinese azalea</name>
    <name type="synonym">Azalea mollis</name>
    <dbReference type="NCBI Taxonomy" id="49168"/>
    <lineage>
        <taxon>Eukaryota</taxon>
        <taxon>Viridiplantae</taxon>
        <taxon>Streptophyta</taxon>
        <taxon>Embryophyta</taxon>
        <taxon>Tracheophyta</taxon>
        <taxon>Spermatophyta</taxon>
        <taxon>Magnoliopsida</taxon>
        <taxon>eudicotyledons</taxon>
        <taxon>Gunneridae</taxon>
        <taxon>Pentapetalae</taxon>
        <taxon>asterids</taxon>
        <taxon>Ericales</taxon>
        <taxon>Ericaceae</taxon>
        <taxon>Ericoideae</taxon>
        <taxon>Rhodoreae</taxon>
        <taxon>Rhododendron</taxon>
    </lineage>
</organism>
<dbReference type="Proteomes" id="UP001062846">
    <property type="component" value="Chromosome 6"/>
</dbReference>
<comment type="caution">
    <text evidence="1">The sequence shown here is derived from an EMBL/GenBank/DDBJ whole genome shotgun (WGS) entry which is preliminary data.</text>
</comment>
<evidence type="ECO:0000313" key="1">
    <source>
        <dbReference type="EMBL" id="KAI8552459.1"/>
    </source>
</evidence>
<sequence length="171" mass="18336">MAKVVALIASALCILALAGVAQSLNDEFVVKGQVYCDTCRVLFQTKLSKNVAAAGVELKCRSRLNDTETLSVTSQTDEAGAYEITVKGDHEDDICEVHAVHSPLSGCVETPPEISSTRVSLAENTGMKSNVRYANPIGFRGDKADSQCTGVLEELDLIPEPNHDKILEAKD</sequence>
<accession>A0ACC0NI28</accession>
<proteinExistence type="predicted"/>